<dbReference type="InterPro" id="IPR014284">
    <property type="entry name" value="RNA_pol_sigma-70_dom"/>
</dbReference>
<feature type="domain" description="RNA polymerase sigma factor 70 region 4 type 2" evidence="3">
    <location>
        <begin position="104"/>
        <end position="154"/>
    </location>
</feature>
<dbReference type="NCBIfam" id="NF007214">
    <property type="entry name" value="PRK09636.1"/>
    <property type="match status" value="1"/>
</dbReference>
<comment type="subunit">
    <text evidence="1">Interacts transiently with the RNA polymerase catalytic core formed by RpoA, RpoB, RpoC and RpoZ (2 alpha, 1 beta, 1 beta' and 1 omega subunit) to form the RNA polymerase holoenzyme that can initiate transcription.</text>
</comment>
<dbReference type="RefSeq" id="WP_354554368.1">
    <property type="nucleotide sequence ID" value="NZ_JBEPSM010000005.1"/>
</dbReference>
<name>A0ABV2R7I7_9HYPH</name>
<dbReference type="Gene3D" id="3.10.450.50">
    <property type="match status" value="1"/>
</dbReference>
<dbReference type="InterPro" id="IPR032710">
    <property type="entry name" value="NTF2-like_dom_sf"/>
</dbReference>
<reference evidence="4 5" key="1">
    <citation type="submission" date="2024-06" db="EMBL/GenBank/DDBJ databases">
        <title>Sorghum-associated microbial communities from plants grown in Nebraska, USA.</title>
        <authorList>
            <person name="Schachtman D."/>
        </authorList>
    </citation>
    <scope>NUCLEOTIDE SEQUENCE [LARGE SCALE GENOMIC DNA]</scope>
    <source>
        <strain evidence="4 5">3207</strain>
    </source>
</reference>
<dbReference type="PANTHER" id="PTHR30173">
    <property type="entry name" value="SIGMA 19 FACTOR"/>
    <property type="match status" value="1"/>
</dbReference>
<feature type="domain" description="RNA polymerase sigma-70 region 2" evidence="2">
    <location>
        <begin position="10"/>
        <end position="73"/>
    </location>
</feature>
<dbReference type="Pfam" id="PF08281">
    <property type="entry name" value="Sigma70_r4_2"/>
    <property type="match status" value="1"/>
</dbReference>
<sequence length="287" mass="31926">MTPDQASDVFETHRRRLVRLGYRMLGGRAAAEDIVQDAWLRWSNTDQSAVTNVGAFLACIVTRLCLDEMKSARARRELYVGSWLPEPILEPDEPGIDTDELTMTLMLALERLSPLERAAFLLHDVFGQPLDEIATTLGRDAPAVRQLASRARKHVQEARPRFPVAREDGDRIAQAFFSAAHTGDVTALRALLADDVVLHSDGGGKVFAFLRPIVGMDHVLRMYGGLHRKLGPDWTQFIRPAWIDGLPGYVSRERGAILQTTAFAIEGGKITAIYMMRNPDKLTHVDG</sequence>
<evidence type="ECO:0000256" key="1">
    <source>
        <dbReference type="ARBA" id="ARBA00011344"/>
    </source>
</evidence>
<organism evidence="4 5">
    <name type="scientific">Kaistia defluvii</name>
    <dbReference type="NCBI Taxonomy" id="410841"/>
    <lineage>
        <taxon>Bacteria</taxon>
        <taxon>Pseudomonadati</taxon>
        <taxon>Pseudomonadota</taxon>
        <taxon>Alphaproteobacteria</taxon>
        <taxon>Hyphomicrobiales</taxon>
        <taxon>Kaistiaceae</taxon>
        <taxon>Kaistia</taxon>
    </lineage>
</organism>
<dbReference type="SUPFAM" id="SSF88659">
    <property type="entry name" value="Sigma3 and sigma4 domains of RNA polymerase sigma factors"/>
    <property type="match status" value="1"/>
</dbReference>
<dbReference type="InterPro" id="IPR007627">
    <property type="entry name" value="RNA_pol_sigma70_r2"/>
</dbReference>
<dbReference type="EMBL" id="JBEPSM010000005">
    <property type="protein sequence ID" value="MET4636656.1"/>
    <property type="molecule type" value="Genomic_DNA"/>
</dbReference>
<accession>A0ABV2R7I7</accession>
<dbReference type="InterPro" id="IPR013249">
    <property type="entry name" value="RNA_pol_sigma70_r4_t2"/>
</dbReference>
<dbReference type="InterPro" id="IPR052704">
    <property type="entry name" value="ECF_Sigma-70_Domain"/>
</dbReference>
<comment type="caution">
    <text evidence="4">The sequence shown here is derived from an EMBL/GenBank/DDBJ whole genome shotgun (WGS) entry which is preliminary data.</text>
</comment>
<gene>
    <name evidence="4" type="ORF">ABIE08_004619</name>
</gene>
<dbReference type="InterPro" id="IPR036388">
    <property type="entry name" value="WH-like_DNA-bd_sf"/>
</dbReference>
<dbReference type="SUPFAM" id="SSF54427">
    <property type="entry name" value="NTF2-like"/>
    <property type="match status" value="1"/>
</dbReference>
<dbReference type="Proteomes" id="UP001549321">
    <property type="component" value="Unassembled WGS sequence"/>
</dbReference>
<proteinExistence type="predicted"/>
<dbReference type="Pfam" id="PF04542">
    <property type="entry name" value="Sigma70_r2"/>
    <property type="match status" value="1"/>
</dbReference>
<evidence type="ECO:0000313" key="5">
    <source>
        <dbReference type="Proteomes" id="UP001549321"/>
    </source>
</evidence>
<dbReference type="InterPro" id="IPR013324">
    <property type="entry name" value="RNA_pol_sigma_r3/r4-like"/>
</dbReference>
<evidence type="ECO:0000259" key="2">
    <source>
        <dbReference type="Pfam" id="PF04542"/>
    </source>
</evidence>
<keyword evidence="5" id="KW-1185">Reference proteome</keyword>
<dbReference type="InterPro" id="IPR013325">
    <property type="entry name" value="RNA_pol_sigma_r2"/>
</dbReference>
<dbReference type="SUPFAM" id="SSF88946">
    <property type="entry name" value="Sigma2 domain of RNA polymerase sigma factors"/>
    <property type="match status" value="1"/>
</dbReference>
<dbReference type="Gene3D" id="1.10.1740.10">
    <property type="match status" value="1"/>
</dbReference>
<protein>
    <submittedName>
        <fullName evidence="4">RNA polymerase sigma factor (Sigma-70 family)</fullName>
    </submittedName>
</protein>
<evidence type="ECO:0000259" key="3">
    <source>
        <dbReference type="Pfam" id="PF08281"/>
    </source>
</evidence>
<dbReference type="PANTHER" id="PTHR30173:SF43">
    <property type="entry name" value="ECF RNA POLYMERASE SIGMA FACTOR SIGI-RELATED"/>
    <property type="match status" value="1"/>
</dbReference>
<evidence type="ECO:0000313" key="4">
    <source>
        <dbReference type="EMBL" id="MET4636656.1"/>
    </source>
</evidence>
<dbReference type="NCBIfam" id="TIGR02937">
    <property type="entry name" value="sigma70-ECF"/>
    <property type="match status" value="1"/>
</dbReference>
<dbReference type="Gene3D" id="1.10.10.10">
    <property type="entry name" value="Winged helix-like DNA-binding domain superfamily/Winged helix DNA-binding domain"/>
    <property type="match status" value="1"/>
</dbReference>